<dbReference type="RefSeq" id="WP_085011224.1">
    <property type="nucleotide sequence ID" value="NZ_NAAD01000017.1"/>
</dbReference>
<dbReference type="InterPro" id="IPR008136">
    <property type="entry name" value="CinA_C"/>
</dbReference>
<dbReference type="Pfam" id="PF02464">
    <property type="entry name" value="CinA"/>
    <property type="match status" value="1"/>
</dbReference>
<dbReference type="EMBL" id="NAAD01000017">
    <property type="protein sequence ID" value="ORJ57668.1"/>
    <property type="molecule type" value="Genomic_DNA"/>
</dbReference>
<organism evidence="2 3">
    <name type="scientific">Geothermobacter hydrogeniphilus</name>
    <dbReference type="NCBI Taxonomy" id="1969733"/>
    <lineage>
        <taxon>Bacteria</taxon>
        <taxon>Pseudomonadati</taxon>
        <taxon>Thermodesulfobacteriota</taxon>
        <taxon>Desulfuromonadia</taxon>
        <taxon>Desulfuromonadales</taxon>
        <taxon>Geothermobacteraceae</taxon>
        <taxon>Geothermobacter</taxon>
    </lineage>
</organism>
<reference evidence="2 3" key="1">
    <citation type="submission" date="2017-03" db="EMBL/GenBank/DDBJ databases">
        <title>Genome sequence of Geothermobacter sp. EPR-M, Deep-Sea Iron Reducer.</title>
        <authorList>
            <person name="Tully B."/>
            <person name="Savalia P."/>
            <person name="Abuyen K."/>
            <person name="Baughan C."/>
            <person name="Romero E."/>
            <person name="Ronkowski C."/>
            <person name="Torres B."/>
            <person name="Tremblay J."/>
            <person name="Trujillo A."/>
            <person name="Tyler M."/>
            <person name="Perez-Rodriguez I."/>
            <person name="Amend J."/>
        </authorList>
    </citation>
    <scope>NUCLEOTIDE SEQUENCE [LARGE SCALE GENOMIC DNA]</scope>
    <source>
        <strain evidence="2 3">EPR-M</strain>
    </source>
</reference>
<keyword evidence="3" id="KW-1185">Reference proteome</keyword>
<dbReference type="AlphaFoldDB" id="A0A1X0XY06"/>
<evidence type="ECO:0000259" key="1">
    <source>
        <dbReference type="Pfam" id="PF02464"/>
    </source>
</evidence>
<evidence type="ECO:0000313" key="3">
    <source>
        <dbReference type="Proteomes" id="UP000193136"/>
    </source>
</evidence>
<dbReference type="Proteomes" id="UP000193136">
    <property type="component" value="Unassembled WGS sequence"/>
</dbReference>
<accession>A0A1X0XY06</accession>
<dbReference type="NCBIfam" id="TIGR00199">
    <property type="entry name" value="PncC_domain"/>
    <property type="match status" value="1"/>
</dbReference>
<dbReference type="STRING" id="1969733.B5V00_12920"/>
<name>A0A1X0XY06_9BACT</name>
<evidence type="ECO:0000313" key="2">
    <source>
        <dbReference type="EMBL" id="ORJ57668.1"/>
    </source>
</evidence>
<feature type="domain" description="CinA C-terminal" evidence="1">
    <location>
        <begin position="15"/>
        <end position="163"/>
    </location>
</feature>
<dbReference type="SUPFAM" id="SSF142433">
    <property type="entry name" value="CinA-like"/>
    <property type="match status" value="1"/>
</dbReference>
<comment type="caution">
    <text evidence="2">The sequence shown here is derived from an EMBL/GenBank/DDBJ whole genome shotgun (WGS) entry which is preliminary data.</text>
</comment>
<proteinExistence type="predicted"/>
<dbReference type="OrthoDB" id="9801454at2"/>
<dbReference type="Gene3D" id="3.90.950.20">
    <property type="entry name" value="CinA-like"/>
    <property type="match status" value="1"/>
</dbReference>
<dbReference type="InterPro" id="IPR036653">
    <property type="entry name" value="CinA-like_C"/>
</dbReference>
<protein>
    <recommendedName>
        <fullName evidence="1">CinA C-terminal domain-containing protein</fullName>
    </recommendedName>
</protein>
<sequence>MTDAIDIEVPPTGSEKVTAELLIRSGLTLALAESCTGGLIAARLTEVPGASAFLERGVVCYANSAKRDWLQVPEAILNGVGAVSSECAEAMARGVRAAAGTDLGLAVTGIAGPGGGTAEKPVGTVYLALADDDQLHCERLSLSGSRRRIRELTLAKALDWLQSAARRHLQED</sequence>
<gene>
    <name evidence="2" type="ORF">B5V00_12920</name>
</gene>